<keyword evidence="7 16" id="KW-0418">Kinase</keyword>
<evidence type="ECO:0000259" key="14">
    <source>
        <dbReference type="PROSITE" id="PS50011"/>
    </source>
</evidence>
<evidence type="ECO:0000256" key="2">
    <source>
        <dbReference type="ARBA" id="ARBA00022500"/>
    </source>
</evidence>
<evidence type="ECO:0000259" key="15">
    <source>
        <dbReference type="PROSITE" id="PS51285"/>
    </source>
</evidence>
<evidence type="ECO:0000256" key="1">
    <source>
        <dbReference type="ARBA" id="ARBA00012513"/>
    </source>
</evidence>
<evidence type="ECO:0000313" key="17">
    <source>
        <dbReference type="Proteomes" id="UP000078387"/>
    </source>
</evidence>
<dbReference type="SMART" id="SM00133">
    <property type="entry name" value="S_TK_X"/>
    <property type="match status" value="1"/>
</dbReference>
<dbReference type="GO" id="GO:0004691">
    <property type="term" value="F:cAMP-dependent protein kinase activity"/>
    <property type="evidence" value="ECO:0007669"/>
    <property type="project" value="UniProtKB-ARBA"/>
</dbReference>
<evidence type="ECO:0000256" key="10">
    <source>
        <dbReference type="ARBA" id="ARBA00048679"/>
    </source>
</evidence>
<keyword evidence="5" id="KW-0808">Transferase</keyword>
<dbReference type="Gene3D" id="1.10.510.10">
    <property type="entry name" value="Transferase(Phosphotransferase) domain 1"/>
    <property type="match status" value="1"/>
</dbReference>
<dbReference type="GO" id="GO:0110094">
    <property type="term" value="P:polyphosphate-mediated signaling"/>
    <property type="evidence" value="ECO:0007669"/>
    <property type="project" value="UniProtKB-ARBA"/>
</dbReference>
<evidence type="ECO:0000313" key="16">
    <source>
        <dbReference type="EMBL" id="GAT95816.1"/>
    </source>
</evidence>
<dbReference type="VEuPathDB" id="AmoebaDB:EHI8A_095140"/>
<dbReference type="AlphaFoldDB" id="A0A5K1UQZ7"/>
<dbReference type="InterPro" id="IPR045270">
    <property type="entry name" value="STKc_AGC"/>
</dbReference>
<dbReference type="InterPro" id="IPR011009">
    <property type="entry name" value="Kinase-like_dom_sf"/>
</dbReference>
<evidence type="ECO:0000256" key="5">
    <source>
        <dbReference type="ARBA" id="ARBA00022679"/>
    </source>
</evidence>
<dbReference type="PROSITE" id="PS00108">
    <property type="entry name" value="PROTEIN_KINASE_ST"/>
    <property type="match status" value="1"/>
</dbReference>
<feature type="compositionally biased region" description="Basic and acidic residues" evidence="13">
    <location>
        <begin position="26"/>
        <end position="56"/>
    </location>
</feature>
<dbReference type="PROSITE" id="PS51285">
    <property type="entry name" value="AGC_KINASE_CTER"/>
    <property type="match status" value="1"/>
</dbReference>
<dbReference type="SMART" id="SM00220">
    <property type="entry name" value="S_TKc"/>
    <property type="match status" value="1"/>
</dbReference>
<dbReference type="OMA" id="PRANGNI"/>
<evidence type="ECO:0000256" key="7">
    <source>
        <dbReference type="ARBA" id="ARBA00022777"/>
    </source>
</evidence>
<reference evidence="16 17" key="1">
    <citation type="submission" date="2016-05" db="EMBL/GenBank/DDBJ databases">
        <title>First whole genome sequencing of Entamoeba histolytica HM1:IMSS-clone-6.</title>
        <authorList>
            <person name="Mukherjee Avik.K."/>
            <person name="Izumyama S."/>
            <person name="Nakada-Tsukui K."/>
            <person name="Nozaki T."/>
        </authorList>
    </citation>
    <scope>NUCLEOTIDE SEQUENCE [LARGE SCALE GENOMIC DNA]</scope>
    <source>
        <strain evidence="16 17">HM1:IMSS clone 6</strain>
    </source>
</reference>
<dbReference type="GO" id="GO:0005524">
    <property type="term" value="F:ATP binding"/>
    <property type="evidence" value="ECO:0007669"/>
    <property type="project" value="UniProtKB-UniRule"/>
</dbReference>
<comment type="catalytic activity">
    <reaction evidence="9">
        <text>L-threonyl-[protein] + ATP = O-phospho-L-threonyl-[protein] + ADP + H(+)</text>
        <dbReference type="Rhea" id="RHEA:46608"/>
        <dbReference type="Rhea" id="RHEA-COMP:11060"/>
        <dbReference type="Rhea" id="RHEA-COMP:11605"/>
        <dbReference type="ChEBI" id="CHEBI:15378"/>
        <dbReference type="ChEBI" id="CHEBI:30013"/>
        <dbReference type="ChEBI" id="CHEBI:30616"/>
        <dbReference type="ChEBI" id="CHEBI:61977"/>
        <dbReference type="ChEBI" id="CHEBI:456216"/>
        <dbReference type="EC" id="2.7.11.1"/>
    </reaction>
</comment>
<evidence type="ECO:0000256" key="13">
    <source>
        <dbReference type="SAM" id="MobiDB-lite"/>
    </source>
</evidence>
<keyword evidence="3 12" id="KW-0723">Serine/threonine-protein kinase</keyword>
<dbReference type="InterPro" id="IPR017892">
    <property type="entry name" value="Pkinase_C"/>
</dbReference>
<feature type="binding site" evidence="11">
    <location>
        <position position="116"/>
    </location>
    <ligand>
        <name>ATP</name>
        <dbReference type="ChEBI" id="CHEBI:30616"/>
    </ligand>
</feature>
<dbReference type="InterPro" id="IPR000961">
    <property type="entry name" value="AGC-kinase_C"/>
</dbReference>
<dbReference type="InterPro" id="IPR008271">
    <property type="entry name" value="Ser/Thr_kinase_AS"/>
</dbReference>
<dbReference type="Proteomes" id="UP000078387">
    <property type="component" value="Unassembled WGS sequence"/>
</dbReference>
<keyword evidence="4" id="KW-0597">Phosphoprotein</keyword>
<proteinExistence type="inferred from homology"/>
<dbReference type="CDD" id="cd05123">
    <property type="entry name" value="STKc_AGC"/>
    <property type="match status" value="1"/>
</dbReference>
<accession>A0A5K1UQZ7</accession>
<keyword evidence="6 11" id="KW-0547">Nucleotide-binding</keyword>
<dbReference type="VEuPathDB" id="AmoebaDB:EHI5A_139940"/>
<dbReference type="VEuPathDB" id="AmoebaDB:EHI7A_093210"/>
<comment type="similarity">
    <text evidence="12">Belongs to the protein kinase superfamily.</text>
</comment>
<evidence type="ECO:0000256" key="12">
    <source>
        <dbReference type="RuleBase" id="RU000304"/>
    </source>
</evidence>
<evidence type="ECO:0000256" key="6">
    <source>
        <dbReference type="ARBA" id="ARBA00022741"/>
    </source>
</evidence>
<dbReference type="GO" id="GO:0031269">
    <property type="term" value="P:pseudopodium assembly"/>
    <property type="evidence" value="ECO:0007669"/>
    <property type="project" value="UniProtKB-ARBA"/>
</dbReference>
<dbReference type="Pfam" id="PF00433">
    <property type="entry name" value="Pkinase_C"/>
    <property type="match status" value="1"/>
</dbReference>
<keyword evidence="2" id="KW-0145">Chemotaxis</keyword>
<dbReference type="EC" id="2.7.11.1" evidence="1"/>
<dbReference type="GO" id="GO:0043327">
    <property type="term" value="P:chemotaxis to cAMP"/>
    <property type="evidence" value="ECO:0007669"/>
    <property type="project" value="UniProtKB-ARBA"/>
</dbReference>
<dbReference type="Pfam" id="PF00069">
    <property type="entry name" value="Pkinase"/>
    <property type="match status" value="1"/>
</dbReference>
<dbReference type="FunFam" id="1.10.510.10:FF:000008">
    <property type="entry name" value="Non-specific serine/threonine protein kinase"/>
    <property type="match status" value="1"/>
</dbReference>
<dbReference type="PROSITE" id="PS50011">
    <property type="entry name" value="PROTEIN_KINASE_DOM"/>
    <property type="match status" value="1"/>
</dbReference>
<comment type="catalytic activity">
    <reaction evidence="10">
        <text>L-seryl-[protein] + ATP = O-phospho-L-seryl-[protein] + ADP + H(+)</text>
        <dbReference type="Rhea" id="RHEA:17989"/>
        <dbReference type="Rhea" id="RHEA-COMP:9863"/>
        <dbReference type="Rhea" id="RHEA-COMP:11604"/>
        <dbReference type="ChEBI" id="CHEBI:15378"/>
        <dbReference type="ChEBI" id="CHEBI:29999"/>
        <dbReference type="ChEBI" id="CHEBI:30616"/>
        <dbReference type="ChEBI" id="CHEBI:83421"/>
        <dbReference type="ChEBI" id="CHEBI:456216"/>
        <dbReference type="EC" id="2.7.11.1"/>
    </reaction>
</comment>
<keyword evidence="8 11" id="KW-0067">ATP-binding</keyword>
<sequence>MGNSNHKPEKKNNKGKKEKGKRKNEKIKDETNEKEAIEEPTPNEEKEPCTDTKPNEDNQIVKGKEGEKEEYIELYNEGKKKVTQDDFELLKVIGRGSFGKVMMVKKKDDGRIFAMKILRKDIVKERKQVDHTKAEKNVLMQLHHPFIVKLYYAFQTTDKLYMVMDFVNGGELFYHLKNENCFSEERAKFYAAEIATVLIHIHSLGIIYRDLKPENILLDNTGNIVITDFGLSKQLAAGEETQTFCGTPDYLAPEILKGVGHGPGVDWWSLGILIYEMIVGIPPFYDDDVSLMYQKILKSQPHFPRNISYDAKSVIMGLLEKDPAERLGGEDVIHMAWFDSIDFEKLKRKELTPPWIPPVKSQTETSQIDEEFVQEAAVDTPPSEEQEQNKDNTFEGFTFVQTNAMEEQQ</sequence>
<dbReference type="GO" id="GO:1904630">
    <property type="term" value="P:cellular response to diterpene"/>
    <property type="evidence" value="ECO:0007669"/>
    <property type="project" value="UniProtKB-ARBA"/>
</dbReference>
<dbReference type="InterPro" id="IPR000719">
    <property type="entry name" value="Prot_kinase_dom"/>
</dbReference>
<dbReference type="PROSITE" id="PS00107">
    <property type="entry name" value="PROTEIN_KINASE_ATP"/>
    <property type="match status" value="1"/>
</dbReference>
<protein>
    <recommendedName>
        <fullName evidence="1">non-specific serine/threonine protein kinase</fullName>
        <ecNumber evidence="1">2.7.11.1</ecNumber>
    </recommendedName>
</protein>
<organism evidence="16 17">
    <name type="scientific">Entamoeba histolytica</name>
    <dbReference type="NCBI Taxonomy" id="5759"/>
    <lineage>
        <taxon>Eukaryota</taxon>
        <taxon>Amoebozoa</taxon>
        <taxon>Evosea</taxon>
        <taxon>Archamoebae</taxon>
        <taxon>Mastigamoebida</taxon>
        <taxon>Entamoebidae</taxon>
        <taxon>Entamoeba</taxon>
    </lineage>
</organism>
<dbReference type="GO" id="GO:0050920">
    <property type="term" value="P:regulation of chemotaxis"/>
    <property type="evidence" value="ECO:0007669"/>
    <property type="project" value="UniProtKB-ARBA"/>
</dbReference>
<dbReference type="VEuPathDB" id="AmoebaDB:KM1_168210"/>
<dbReference type="EMBL" id="BDEQ01000001">
    <property type="protein sequence ID" value="GAT95816.1"/>
    <property type="molecule type" value="Genomic_DNA"/>
</dbReference>
<dbReference type="GO" id="GO:0030334">
    <property type="term" value="P:regulation of cell migration"/>
    <property type="evidence" value="ECO:0007669"/>
    <property type="project" value="UniProtKB-ARBA"/>
</dbReference>
<name>A0A5K1UQZ7_ENTHI</name>
<dbReference type="GO" id="GO:0032060">
    <property type="term" value="P:bleb assembly"/>
    <property type="evidence" value="ECO:0007669"/>
    <property type="project" value="UniProtKB-ARBA"/>
</dbReference>
<feature type="compositionally biased region" description="Basic and acidic residues" evidence="13">
    <location>
        <begin position="1"/>
        <end position="12"/>
    </location>
</feature>
<dbReference type="GO" id="GO:1905303">
    <property type="term" value="P:positive regulation of macropinocytosis"/>
    <property type="evidence" value="ECO:0007669"/>
    <property type="project" value="UniProtKB-ARBA"/>
</dbReference>
<feature type="domain" description="AGC-kinase C-terminal" evidence="15">
    <location>
        <begin position="339"/>
        <end position="409"/>
    </location>
</feature>
<comment type="caution">
    <text evidence="16">The sequence shown here is derived from an EMBL/GenBank/DDBJ whole genome shotgun (WGS) entry which is preliminary data.</text>
</comment>
<feature type="compositionally biased region" description="Basic residues" evidence="13">
    <location>
        <begin position="13"/>
        <end position="25"/>
    </location>
</feature>
<evidence type="ECO:0000256" key="3">
    <source>
        <dbReference type="ARBA" id="ARBA00022527"/>
    </source>
</evidence>
<feature type="region of interest" description="Disordered" evidence="13">
    <location>
        <begin position="1"/>
        <end position="64"/>
    </location>
</feature>
<feature type="domain" description="Protein kinase" evidence="14">
    <location>
        <begin position="87"/>
        <end position="338"/>
    </location>
</feature>
<dbReference type="InterPro" id="IPR017441">
    <property type="entry name" value="Protein_kinase_ATP_BS"/>
</dbReference>
<dbReference type="SUPFAM" id="SSF56112">
    <property type="entry name" value="Protein kinase-like (PK-like)"/>
    <property type="match status" value="1"/>
</dbReference>
<dbReference type="PANTHER" id="PTHR24351">
    <property type="entry name" value="RIBOSOMAL PROTEIN S6 KINASE"/>
    <property type="match status" value="1"/>
</dbReference>
<dbReference type="FunFam" id="3.30.200.20:FF:000048">
    <property type="entry name" value="Non-specific serine/threonine protein kinase"/>
    <property type="match status" value="1"/>
</dbReference>
<gene>
    <name evidence="16" type="ORF">CL6EHI_053130</name>
</gene>
<evidence type="ECO:0000256" key="9">
    <source>
        <dbReference type="ARBA" id="ARBA00047899"/>
    </source>
</evidence>
<evidence type="ECO:0000256" key="8">
    <source>
        <dbReference type="ARBA" id="ARBA00022840"/>
    </source>
</evidence>
<dbReference type="Gene3D" id="3.30.200.20">
    <property type="entry name" value="Phosphorylase Kinase, domain 1"/>
    <property type="match status" value="1"/>
</dbReference>
<dbReference type="GO" id="GO:0046580">
    <property type="term" value="P:negative regulation of Ras protein signal transduction"/>
    <property type="evidence" value="ECO:0007669"/>
    <property type="project" value="UniProtKB-ARBA"/>
</dbReference>
<evidence type="ECO:0000256" key="4">
    <source>
        <dbReference type="ARBA" id="ARBA00022553"/>
    </source>
</evidence>
<evidence type="ECO:0000256" key="11">
    <source>
        <dbReference type="PROSITE-ProRule" id="PRU10141"/>
    </source>
</evidence>
<dbReference type="VEuPathDB" id="AmoebaDB:EHI_053130"/>